<dbReference type="SMART" id="SM00184">
    <property type="entry name" value="RING"/>
    <property type="match status" value="1"/>
</dbReference>
<keyword evidence="1" id="KW-0479">Metal-binding</keyword>
<feature type="compositionally biased region" description="Polar residues" evidence="8">
    <location>
        <begin position="1344"/>
        <end position="1355"/>
    </location>
</feature>
<sequence length="1523" mass="158321">MGNTSSTRLGDAFQASHNVSNLVEGNATTPRAWLHQVGARNALVHAADQGNLALLKLICDNTEGRTFHGVNDGASKSQAPLMRACTHGSARHTECVAYLLAHGADVYAQNSRGDNALHIAAKNGSAGALHALLSVRPHADGEDGSQLLGEIIVQGDAGPTRFIDLHNGSGVTALHLAAFKGSHTAVRELLRSGAAADAVTLSGVHNPQLSRGSTALHIAASRGHAGVVTALLDHQTGIPGMELQRLRNARGLKPSQLARLAGHHSVARLLSEVNISSGPQPYASAATASSSAAPAELPRRAARAALPARQDPGRLPTGSPERGSMSQDALLAALTQRARLLLSLRATTLDPDTQQLDFSGDSSEEAALVAVSADVALALRSKGTGHSSAESSSTLIGLLSAMAEPSNTAAAQHALANCQPASTSQRSSADKAADEASATSEGSQARQQAKTAKSLAAGALVQAALNAMAVVSPGKEIPISSGFLAPASPLAAIIAVQAAFKKLANQRIGSRLLSVPAGQVPTARSGAAAGTGPGIHRATSGLSLRSSASTAGVISGSNARGRRRRRMNALRHGLSGSQVRLSGTLEIPDSVSTATHVSSRRRRHRRNGSFGSLGYPAAQTAQSPLQHAASTAALAAAEAIDKQDAPESSAASRSKPGSSLDALEAGPEQAELPRQTQALQADAAAWPPQHDSSRASFERGDHTNPRDSAATELPEEWVTALHSLDSSEAASQPISGTSEAHAASTGSGNGPAPVLKARPHESRSSLRNRSEGAADLLGKELEPLLASNGEDSLRASSSHGGECQPSNDNPCSQLQVRSRLFSTSEDAPLAAHPQMLTSSPTNPFDTAEILGSDSIPSSPFGDSIADEWLHIHEGLLESGSAQHAWPAEELLVRGSLLQGSDRSYLHTDDSESVESRDLQWQTRDYINMQALHDTIPIEGIVPPQESPLLSTLQPLPDRSPLNSNEDFQRARTLSVPLPGTAAAQVAEAFGRRTTFQRPPPHQPEQSASQAPAGSQSLPSTPRLPSGLAGPGSTHEGLTGAHQTADGVTSPTAHPGQIPELAFGKDGAVLERQTSVAPAPGAAAAEVRKAFAKMVSSSGSSSAGNHSARSGSNSMGVKSGTHGQAEQAGLLASPTLASVEPDTSQEQAESANIVESLPQAESQPAASAAQESKQPGRCVFSDQENFSDQPEIAEIAYLPTVQNTREAESSVREQEMLGQAAAGRAMSLKGAAAADTARAFSRLRGRAGTSAAAVYPPSLPASRPASLEGKPATDAALPEEADVLHTEPADRVSEHGSSFVLDLWGQHAESSTAEVEEEYQAAERPALDLFPERPAEQMGRPVQAAGTSLPDTSSNAAAAEHPSIQRESHIEAPEALDSPGIPVPQSAFYQATPERTDVSVEESGATQVCRQPRNNEANSQMRLPHSRADLRVTSPRKRATIGRRLSGLLPGVKGKERMRAAPVTKEMCFICMDSALEVSISSCQHSLCRQCAYQLCARGLAAPLCPFCRGTIQHFDAMPKSQPT</sequence>
<feature type="compositionally biased region" description="Polar residues" evidence="8">
    <location>
        <begin position="794"/>
        <end position="812"/>
    </location>
</feature>
<feature type="region of interest" description="Disordered" evidence="8">
    <location>
        <begin position="725"/>
        <end position="771"/>
    </location>
</feature>
<dbReference type="PROSITE" id="PS50088">
    <property type="entry name" value="ANK_REPEAT"/>
    <property type="match status" value="3"/>
</dbReference>
<feature type="domain" description="RING-type" evidence="9">
    <location>
        <begin position="1467"/>
        <end position="1508"/>
    </location>
</feature>
<dbReference type="SMART" id="SM00248">
    <property type="entry name" value="ANK"/>
    <property type="match status" value="5"/>
</dbReference>
<feature type="compositionally biased region" description="Low complexity" evidence="8">
    <location>
        <begin position="648"/>
        <end position="659"/>
    </location>
</feature>
<dbReference type="PANTHER" id="PTHR24198:SF165">
    <property type="entry name" value="ANKYRIN REPEAT-CONTAINING PROTEIN-RELATED"/>
    <property type="match status" value="1"/>
</dbReference>
<feature type="region of interest" description="Disordered" evidence="8">
    <location>
        <begin position="1096"/>
        <end position="1125"/>
    </location>
</feature>
<name>A0ABP1FPC7_9CHLO</name>
<feature type="compositionally biased region" description="Basic and acidic residues" evidence="8">
    <location>
        <begin position="758"/>
        <end position="771"/>
    </location>
</feature>
<feature type="compositionally biased region" description="Basic residues" evidence="8">
    <location>
        <begin position="598"/>
        <end position="607"/>
    </location>
</feature>
<dbReference type="PROSITE" id="PS50297">
    <property type="entry name" value="ANK_REP_REGION"/>
    <property type="match status" value="2"/>
</dbReference>
<dbReference type="SUPFAM" id="SSF57850">
    <property type="entry name" value="RING/U-box"/>
    <property type="match status" value="1"/>
</dbReference>
<proteinExistence type="predicted"/>
<feature type="region of interest" description="Disordered" evidence="8">
    <location>
        <begin position="638"/>
        <end position="709"/>
    </location>
</feature>
<evidence type="ECO:0000256" key="1">
    <source>
        <dbReference type="ARBA" id="ARBA00022723"/>
    </source>
</evidence>
<feature type="compositionally biased region" description="Low complexity" evidence="8">
    <location>
        <begin position="1096"/>
        <end position="1113"/>
    </location>
</feature>
<evidence type="ECO:0000256" key="2">
    <source>
        <dbReference type="ARBA" id="ARBA00022737"/>
    </source>
</evidence>
<keyword evidence="2" id="KW-0677">Repeat</keyword>
<evidence type="ECO:0000313" key="10">
    <source>
        <dbReference type="EMBL" id="CAL5219907.1"/>
    </source>
</evidence>
<evidence type="ECO:0000256" key="4">
    <source>
        <dbReference type="ARBA" id="ARBA00022833"/>
    </source>
</evidence>
<feature type="region of interest" description="Disordered" evidence="8">
    <location>
        <begin position="945"/>
        <end position="964"/>
    </location>
</feature>
<keyword evidence="5 6" id="KW-0040">ANK repeat</keyword>
<feature type="region of interest" description="Disordered" evidence="8">
    <location>
        <begin position="994"/>
        <end position="1059"/>
    </location>
</feature>
<feature type="region of interest" description="Disordered" evidence="8">
    <location>
        <begin position="585"/>
        <end position="616"/>
    </location>
</feature>
<reference evidence="10 11" key="1">
    <citation type="submission" date="2024-06" db="EMBL/GenBank/DDBJ databases">
        <authorList>
            <person name="Kraege A."/>
            <person name="Thomma B."/>
        </authorList>
    </citation>
    <scope>NUCLEOTIDE SEQUENCE [LARGE SCALE GENOMIC DNA]</scope>
</reference>
<feature type="region of interest" description="Disordered" evidence="8">
    <location>
        <begin position="304"/>
        <end position="324"/>
    </location>
</feature>
<evidence type="ECO:0000256" key="7">
    <source>
        <dbReference type="PROSITE-ProRule" id="PRU00175"/>
    </source>
</evidence>
<dbReference type="EMBL" id="CAXHTA020000002">
    <property type="protein sequence ID" value="CAL5219907.1"/>
    <property type="molecule type" value="Genomic_DNA"/>
</dbReference>
<feature type="repeat" description="ANK" evidence="6">
    <location>
        <begin position="76"/>
        <end position="111"/>
    </location>
</feature>
<feature type="region of interest" description="Disordered" evidence="8">
    <location>
        <begin position="833"/>
        <end position="855"/>
    </location>
</feature>
<dbReference type="InterPro" id="IPR036770">
    <property type="entry name" value="Ankyrin_rpt-contain_sf"/>
</dbReference>
<dbReference type="Proteomes" id="UP001497392">
    <property type="component" value="Unassembled WGS sequence"/>
</dbReference>
<feature type="repeat" description="ANK" evidence="6">
    <location>
        <begin position="169"/>
        <end position="201"/>
    </location>
</feature>
<feature type="compositionally biased region" description="Polar residues" evidence="8">
    <location>
        <begin position="1403"/>
        <end position="1418"/>
    </location>
</feature>
<evidence type="ECO:0000256" key="6">
    <source>
        <dbReference type="PROSITE-ProRule" id="PRU00023"/>
    </source>
</evidence>
<dbReference type="PANTHER" id="PTHR24198">
    <property type="entry name" value="ANKYRIN REPEAT AND PROTEIN KINASE DOMAIN-CONTAINING PROTEIN"/>
    <property type="match status" value="1"/>
</dbReference>
<dbReference type="InterPro" id="IPR002110">
    <property type="entry name" value="Ankyrin_rpt"/>
</dbReference>
<evidence type="ECO:0000313" key="11">
    <source>
        <dbReference type="Proteomes" id="UP001497392"/>
    </source>
</evidence>
<dbReference type="Gene3D" id="3.30.40.10">
    <property type="entry name" value="Zinc/RING finger domain, C3HC4 (zinc finger)"/>
    <property type="match status" value="1"/>
</dbReference>
<evidence type="ECO:0000259" key="9">
    <source>
        <dbReference type="PROSITE" id="PS50089"/>
    </source>
</evidence>
<protein>
    <submittedName>
        <fullName evidence="10">G1835 protein</fullName>
    </submittedName>
</protein>
<dbReference type="Pfam" id="PF12796">
    <property type="entry name" value="Ank_2"/>
    <property type="match status" value="2"/>
</dbReference>
<feature type="repeat" description="ANK" evidence="6">
    <location>
        <begin position="211"/>
        <end position="234"/>
    </location>
</feature>
<keyword evidence="4" id="KW-0862">Zinc</keyword>
<gene>
    <name evidence="10" type="primary">g1835</name>
    <name evidence="10" type="ORF">VP750_LOCUS1566</name>
</gene>
<accession>A0ABP1FPC7</accession>
<feature type="region of interest" description="Disordered" evidence="8">
    <location>
        <begin position="417"/>
        <end position="449"/>
    </location>
</feature>
<dbReference type="InterPro" id="IPR017907">
    <property type="entry name" value="Znf_RING_CS"/>
</dbReference>
<dbReference type="InterPro" id="IPR013083">
    <property type="entry name" value="Znf_RING/FYVE/PHD"/>
</dbReference>
<evidence type="ECO:0000256" key="3">
    <source>
        <dbReference type="ARBA" id="ARBA00022771"/>
    </source>
</evidence>
<feature type="compositionally biased region" description="Polar residues" evidence="8">
    <location>
        <begin position="725"/>
        <end position="738"/>
    </location>
</feature>
<dbReference type="SUPFAM" id="SSF48403">
    <property type="entry name" value="Ankyrin repeat"/>
    <property type="match status" value="1"/>
</dbReference>
<feature type="compositionally biased region" description="Low complexity" evidence="8">
    <location>
        <begin position="1157"/>
        <end position="1171"/>
    </location>
</feature>
<dbReference type="Gene3D" id="1.25.40.20">
    <property type="entry name" value="Ankyrin repeat-containing domain"/>
    <property type="match status" value="2"/>
</dbReference>
<feature type="region of interest" description="Disordered" evidence="8">
    <location>
        <begin position="1156"/>
        <end position="1181"/>
    </location>
</feature>
<dbReference type="PROSITE" id="PS50089">
    <property type="entry name" value="ZF_RING_2"/>
    <property type="match status" value="1"/>
</dbReference>
<feature type="compositionally biased region" description="Basic and acidic residues" evidence="8">
    <location>
        <begin position="691"/>
        <end position="705"/>
    </location>
</feature>
<feature type="region of interest" description="Disordered" evidence="8">
    <location>
        <begin position="540"/>
        <end position="564"/>
    </location>
</feature>
<feature type="region of interest" description="Disordered" evidence="8">
    <location>
        <begin position="790"/>
        <end position="812"/>
    </location>
</feature>
<organism evidence="10 11">
    <name type="scientific">Coccomyxa viridis</name>
    <dbReference type="NCBI Taxonomy" id="1274662"/>
    <lineage>
        <taxon>Eukaryota</taxon>
        <taxon>Viridiplantae</taxon>
        <taxon>Chlorophyta</taxon>
        <taxon>core chlorophytes</taxon>
        <taxon>Trebouxiophyceae</taxon>
        <taxon>Trebouxiophyceae incertae sedis</taxon>
        <taxon>Coccomyxaceae</taxon>
        <taxon>Coccomyxa</taxon>
    </lineage>
</organism>
<feature type="compositionally biased region" description="Low complexity" evidence="8">
    <location>
        <begin position="1003"/>
        <end position="1019"/>
    </location>
</feature>
<dbReference type="Pfam" id="PF13920">
    <property type="entry name" value="zf-C3HC4_3"/>
    <property type="match status" value="1"/>
</dbReference>
<keyword evidence="11" id="KW-1185">Reference proteome</keyword>
<feature type="compositionally biased region" description="Polar residues" evidence="8">
    <location>
        <begin position="540"/>
        <end position="558"/>
    </location>
</feature>
<feature type="region of interest" description="Disordered" evidence="8">
    <location>
        <begin position="1390"/>
        <end position="1418"/>
    </location>
</feature>
<evidence type="ECO:0000256" key="5">
    <source>
        <dbReference type="ARBA" id="ARBA00023043"/>
    </source>
</evidence>
<dbReference type="PROSITE" id="PS00518">
    <property type="entry name" value="ZF_RING_1"/>
    <property type="match status" value="1"/>
</dbReference>
<keyword evidence="3 7" id="KW-0863">Zinc-finger</keyword>
<comment type="caution">
    <text evidence="10">The sequence shown here is derived from an EMBL/GenBank/DDBJ whole genome shotgun (WGS) entry which is preliminary data.</text>
</comment>
<evidence type="ECO:0000256" key="8">
    <source>
        <dbReference type="SAM" id="MobiDB-lite"/>
    </source>
</evidence>
<dbReference type="InterPro" id="IPR001841">
    <property type="entry name" value="Znf_RING"/>
</dbReference>
<feature type="region of interest" description="Disordered" evidence="8">
    <location>
        <begin position="1326"/>
        <end position="1366"/>
    </location>
</feature>
<feature type="compositionally biased region" description="Polar residues" evidence="8">
    <location>
        <begin position="835"/>
        <end position="844"/>
    </location>
</feature>